<protein>
    <submittedName>
        <fullName evidence="1">Uncharacterized protein</fullName>
    </submittedName>
</protein>
<dbReference type="STRING" id="228230.RMCC_5890"/>
<proteinExistence type="predicted"/>
<dbReference type="OrthoDB" id="8613813at2"/>
<reference evidence="2" key="2">
    <citation type="submission" date="2016-02" db="EMBL/GenBank/DDBJ databases">
        <title>Draft genome sequence of five rapidly growing Mycobacterium species.</title>
        <authorList>
            <person name="Katahira K."/>
            <person name="Gotou Y."/>
            <person name="Iida K."/>
            <person name="Ogura Y."/>
            <person name="Hayashi T."/>
        </authorList>
    </citation>
    <scope>NUCLEOTIDE SEQUENCE [LARGE SCALE GENOMIC DNA]</scope>
    <source>
        <strain evidence="2">JCM15298</strain>
    </source>
</reference>
<dbReference type="AlphaFoldDB" id="A0A117IC37"/>
<dbReference type="Proteomes" id="UP000069443">
    <property type="component" value="Unassembled WGS sequence"/>
</dbReference>
<sequence length="147" mass="15093">MNQSTTGNAATATQLATARNINGVAFNGTADITVADSTKQPRVETVNTVGTSGSAQTIPDPATGATMSHITLTANCTLTFPTAAAGKSFTLALAQDATGSRTVTWPTIKWPGGTTPTLTTTASKVDRFTFVCDDGTNWIGFTAGLNF</sequence>
<organism evidence="1 2">
    <name type="scientific">Mycolicibacterium canariasense</name>
    <name type="common">Mycobacterium canariasense</name>
    <dbReference type="NCBI Taxonomy" id="228230"/>
    <lineage>
        <taxon>Bacteria</taxon>
        <taxon>Bacillati</taxon>
        <taxon>Actinomycetota</taxon>
        <taxon>Actinomycetes</taxon>
        <taxon>Mycobacteriales</taxon>
        <taxon>Mycobacteriaceae</taxon>
        <taxon>Mycolicibacterium</taxon>
    </lineage>
</organism>
<comment type="caution">
    <text evidence="1">The sequence shown here is derived from an EMBL/GenBank/DDBJ whole genome shotgun (WGS) entry which is preliminary data.</text>
</comment>
<evidence type="ECO:0000313" key="1">
    <source>
        <dbReference type="EMBL" id="GAS98925.1"/>
    </source>
</evidence>
<name>A0A117IC37_MYCCR</name>
<accession>A0A117IC37</accession>
<evidence type="ECO:0000313" key="2">
    <source>
        <dbReference type="Proteomes" id="UP000069443"/>
    </source>
</evidence>
<dbReference type="EMBL" id="BCSY01000113">
    <property type="protein sequence ID" value="GAS98925.1"/>
    <property type="molecule type" value="Genomic_DNA"/>
</dbReference>
<reference evidence="2" key="1">
    <citation type="journal article" date="2016" name="Genome Announc.">
        <title>Draft Genome Sequences of Five Rapidly Growing Mycobacterium Species, M. thermoresistibile, M. fortuitum subsp. acetamidolyticum, M. canariasense, M. brisbanense, and M. novocastrense.</title>
        <authorList>
            <person name="Katahira K."/>
            <person name="Ogura Y."/>
            <person name="Gotoh Y."/>
            <person name="Hayashi T."/>
        </authorList>
    </citation>
    <scope>NUCLEOTIDE SEQUENCE [LARGE SCALE GENOMIC DNA]</scope>
    <source>
        <strain evidence="2">JCM15298</strain>
    </source>
</reference>
<gene>
    <name evidence="1" type="ORF">RMCC_5890</name>
</gene>
<keyword evidence="2" id="KW-1185">Reference proteome</keyword>